<gene>
    <name evidence="4" type="ORF">SAMN05421807_109136</name>
</gene>
<feature type="transmembrane region" description="Helical" evidence="1">
    <location>
        <begin position="112"/>
        <end position="133"/>
    </location>
</feature>
<dbReference type="AlphaFoldDB" id="A0A1M5UDR6"/>
<feature type="domain" description="Glycosyl transferase family 1" evidence="2">
    <location>
        <begin position="217"/>
        <end position="375"/>
    </location>
</feature>
<keyword evidence="1" id="KW-1133">Transmembrane helix</keyword>
<dbReference type="InterPro" id="IPR028098">
    <property type="entry name" value="Glyco_trans_4-like_N"/>
</dbReference>
<evidence type="ECO:0000259" key="3">
    <source>
        <dbReference type="Pfam" id="PF13579"/>
    </source>
</evidence>
<evidence type="ECO:0000313" key="4">
    <source>
        <dbReference type="EMBL" id="SHH61097.1"/>
    </source>
</evidence>
<dbReference type="Proteomes" id="UP000184079">
    <property type="component" value="Unassembled WGS sequence"/>
</dbReference>
<dbReference type="RefSeq" id="WP_073009424.1">
    <property type="nucleotide sequence ID" value="NZ_FQXD01000009.1"/>
</dbReference>
<feature type="domain" description="Glycosyltransferase subfamily 4-like N-terminal" evidence="3">
    <location>
        <begin position="20"/>
        <end position="206"/>
    </location>
</feature>
<dbReference type="GO" id="GO:0016758">
    <property type="term" value="F:hexosyltransferase activity"/>
    <property type="evidence" value="ECO:0007669"/>
    <property type="project" value="TreeGrafter"/>
</dbReference>
<dbReference type="Pfam" id="PF00534">
    <property type="entry name" value="Glycos_transf_1"/>
    <property type="match status" value="1"/>
</dbReference>
<organism evidence="4 5">
    <name type="scientific">Virgibacillus chiguensis</name>
    <dbReference type="NCBI Taxonomy" id="411959"/>
    <lineage>
        <taxon>Bacteria</taxon>
        <taxon>Bacillati</taxon>
        <taxon>Bacillota</taxon>
        <taxon>Bacilli</taxon>
        <taxon>Bacillales</taxon>
        <taxon>Bacillaceae</taxon>
        <taxon>Virgibacillus</taxon>
    </lineage>
</organism>
<dbReference type="InterPro" id="IPR001296">
    <property type="entry name" value="Glyco_trans_1"/>
</dbReference>
<proteinExistence type="predicted"/>
<dbReference type="EMBL" id="FQXD01000009">
    <property type="protein sequence ID" value="SHH61097.1"/>
    <property type="molecule type" value="Genomic_DNA"/>
</dbReference>
<evidence type="ECO:0000256" key="1">
    <source>
        <dbReference type="SAM" id="Phobius"/>
    </source>
</evidence>
<dbReference type="PANTHER" id="PTHR45947:SF3">
    <property type="entry name" value="SULFOQUINOVOSYL TRANSFERASE SQD2"/>
    <property type="match status" value="1"/>
</dbReference>
<keyword evidence="1" id="KW-0472">Membrane</keyword>
<dbReference type="Pfam" id="PF13579">
    <property type="entry name" value="Glyco_trans_4_4"/>
    <property type="match status" value="1"/>
</dbReference>
<dbReference type="CDD" id="cd03794">
    <property type="entry name" value="GT4_WbuB-like"/>
    <property type="match status" value="1"/>
</dbReference>
<dbReference type="InterPro" id="IPR050194">
    <property type="entry name" value="Glycosyltransferase_grp1"/>
</dbReference>
<reference evidence="5" key="1">
    <citation type="submission" date="2016-11" db="EMBL/GenBank/DDBJ databases">
        <authorList>
            <person name="Varghese N."/>
            <person name="Submissions S."/>
        </authorList>
    </citation>
    <scope>NUCLEOTIDE SEQUENCE [LARGE SCALE GENOMIC DNA]</scope>
    <source>
        <strain evidence="5">CGMCC 1.6496</strain>
    </source>
</reference>
<accession>A0A1M5UDR6</accession>
<name>A0A1M5UDR6_9BACI</name>
<evidence type="ECO:0000313" key="5">
    <source>
        <dbReference type="Proteomes" id="UP000184079"/>
    </source>
</evidence>
<keyword evidence="1" id="KW-0812">Transmembrane</keyword>
<sequence length="399" mass="46902">MTRKVLIMTQNFYPVIGSAGNRMKNIFQLLNDKNIETHVLTTEPAYPNKNLYKDDQFWDDDNIAKDEKKIVRVPIKNNHFSNHILSRLFFYVEIMWRFLLKLWKLRKEKYDYIYVSTPPIFIVFAAFVGAFFMKAKVVLEVRDLWPDSLIGVKTFDYPIIIKCFRVLEKRMYNKSDYIVINSLGFEEHILSKLKNKAKKIIYLPNGPRKQEIVCEKERQSQFRVVYTGNLGLAQDVDHLKKMASLFHIHDIRFDVLGYGMKTKEFKEHVENNDLSNVYMHNPTTRKKSLQLIKQSNLSIAFLNDNQVFETVLPGKVIDYMTCQTPIIAGIKGTAAKIIETNKAGFVFDQDNISEMIKKVLELRENPNQLQHLAENCTRTIRENFLWEENIEKLTEIIDR</sequence>
<evidence type="ECO:0000259" key="2">
    <source>
        <dbReference type="Pfam" id="PF00534"/>
    </source>
</evidence>
<dbReference type="PANTHER" id="PTHR45947">
    <property type="entry name" value="SULFOQUINOVOSYL TRANSFERASE SQD2"/>
    <property type="match status" value="1"/>
</dbReference>
<dbReference type="OrthoDB" id="9811902at2"/>
<dbReference type="Gene3D" id="3.40.50.2000">
    <property type="entry name" value="Glycogen Phosphorylase B"/>
    <property type="match status" value="2"/>
</dbReference>
<keyword evidence="5" id="KW-1185">Reference proteome</keyword>
<protein>
    <submittedName>
        <fullName evidence="4">Uncharacterized protein</fullName>
    </submittedName>
</protein>
<dbReference type="SUPFAM" id="SSF53756">
    <property type="entry name" value="UDP-Glycosyltransferase/glycogen phosphorylase"/>
    <property type="match status" value="1"/>
</dbReference>